<organism evidence="1 2">
    <name type="scientific">Coccidioides posadasii RMSCC 3488</name>
    <dbReference type="NCBI Taxonomy" id="454284"/>
    <lineage>
        <taxon>Eukaryota</taxon>
        <taxon>Fungi</taxon>
        <taxon>Dikarya</taxon>
        <taxon>Ascomycota</taxon>
        <taxon>Pezizomycotina</taxon>
        <taxon>Eurotiomycetes</taxon>
        <taxon>Eurotiomycetidae</taxon>
        <taxon>Onygenales</taxon>
        <taxon>Onygenaceae</taxon>
        <taxon>Coccidioides</taxon>
    </lineage>
</organism>
<reference evidence="1 2" key="1">
    <citation type="submission" date="2007-06" db="EMBL/GenBank/DDBJ databases">
        <title>The Genome Sequence of Coccidioides posadasii RMSCC_3488.</title>
        <authorList>
            <consortium name="Coccidioides Genome Resources Consortium"/>
            <consortium name="The Broad Institute Genome Sequencing Platform"/>
            <person name="Henn M.R."/>
            <person name="Sykes S."/>
            <person name="Young S."/>
            <person name="Jaffe D."/>
            <person name="Berlin A."/>
            <person name="Alvarez P."/>
            <person name="Butler J."/>
            <person name="Gnerre S."/>
            <person name="Grabherr M."/>
            <person name="Mauceli E."/>
            <person name="Brockman W."/>
            <person name="Kodira C."/>
            <person name="Alvarado L."/>
            <person name="Zeng Q."/>
            <person name="Crawford M."/>
            <person name="Antoine C."/>
            <person name="Devon K."/>
            <person name="Galgiani J."/>
            <person name="Orsborn K."/>
            <person name="Lewis M.L."/>
            <person name="Nusbaum C."/>
            <person name="Galagan J."/>
            <person name="Birren B."/>
        </authorList>
    </citation>
    <scope>NUCLEOTIDE SEQUENCE [LARGE SCALE GENOMIC DNA]</scope>
    <source>
        <strain evidence="1 2">RMSCC 3488</strain>
    </source>
</reference>
<accession>A0A0J6FA59</accession>
<reference evidence="2" key="3">
    <citation type="journal article" date="2010" name="Genome Res.">
        <title>Population genomic sequencing of Coccidioides fungi reveals recent hybridization and transposon control.</title>
        <authorList>
            <person name="Neafsey D.E."/>
            <person name="Barker B.M."/>
            <person name="Sharpton T.J."/>
            <person name="Stajich J.E."/>
            <person name="Park D.J."/>
            <person name="Whiston E."/>
            <person name="Hung C.-Y."/>
            <person name="McMahan C."/>
            <person name="White J."/>
            <person name="Sykes S."/>
            <person name="Heiman D."/>
            <person name="Young S."/>
            <person name="Zeng Q."/>
            <person name="Abouelleil A."/>
            <person name="Aftuck L."/>
            <person name="Bessette D."/>
            <person name="Brown A."/>
            <person name="FitzGerald M."/>
            <person name="Lui A."/>
            <person name="Macdonald J.P."/>
            <person name="Priest M."/>
            <person name="Orbach M.J."/>
            <person name="Galgiani J.N."/>
            <person name="Kirkland T.N."/>
            <person name="Cole G.T."/>
            <person name="Birren B.W."/>
            <person name="Henn M.R."/>
            <person name="Taylor J.W."/>
            <person name="Rounsley S.D."/>
        </authorList>
    </citation>
    <scope>NUCLEOTIDE SEQUENCE [LARGE SCALE GENOMIC DNA]</scope>
    <source>
        <strain evidence="2">RMSCC 3488</strain>
    </source>
</reference>
<protein>
    <submittedName>
        <fullName evidence="1">Uncharacterized protein</fullName>
    </submittedName>
</protein>
<gene>
    <name evidence="1" type="ORF">CPAG_06248</name>
</gene>
<reference evidence="2" key="2">
    <citation type="journal article" date="2009" name="Genome Res.">
        <title>Comparative genomic analyses of the human fungal pathogens Coccidioides and their relatives.</title>
        <authorList>
            <person name="Sharpton T.J."/>
            <person name="Stajich J.E."/>
            <person name="Rounsley S.D."/>
            <person name="Gardner M.J."/>
            <person name="Wortman J.R."/>
            <person name="Jordar V.S."/>
            <person name="Maiti R."/>
            <person name="Kodira C.D."/>
            <person name="Neafsey D.E."/>
            <person name="Zeng Q."/>
            <person name="Hung C.-Y."/>
            <person name="McMahan C."/>
            <person name="Muszewska A."/>
            <person name="Grynberg M."/>
            <person name="Mandel M.A."/>
            <person name="Kellner E.M."/>
            <person name="Barker B.M."/>
            <person name="Galgiani J.N."/>
            <person name="Orbach M.J."/>
            <person name="Kirkland T.N."/>
            <person name="Cole G.T."/>
            <person name="Henn M.R."/>
            <person name="Birren B.W."/>
            <person name="Taylor J.W."/>
        </authorList>
    </citation>
    <scope>NUCLEOTIDE SEQUENCE [LARGE SCALE GENOMIC DNA]</scope>
    <source>
        <strain evidence="2">RMSCC 3488</strain>
    </source>
</reference>
<evidence type="ECO:0000313" key="2">
    <source>
        <dbReference type="Proteomes" id="UP000054567"/>
    </source>
</evidence>
<name>A0A0J6FA59_COCPO</name>
<dbReference type="AlphaFoldDB" id="A0A0J6FA59"/>
<evidence type="ECO:0000313" key="1">
    <source>
        <dbReference type="EMBL" id="KMM69936.1"/>
    </source>
</evidence>
<dbReference type="Proteomes" id="UP000054567">
    <property type="component" value="Unassembled WGS sequence"/>
</dbReference>
<dbReference type="VEuPathDB" id="FungiDB:CPAG_06248"/>
<sequence length="131" mass="14764">MSLQLSFCRLGTTASDCCMAISFSNAMSTIAQKEINTEQVLGWISPYTSIHESCYKCVNTLILHGINMIPNGHFEQHGTWSSTRFSQLVALRLHLNRWIAMISDGRRRSPLRRFTDERLSGKPGQLPSSAF</sequence>
<dbReference type="EMBL" id="DS268112">
    <property type="protein sequence ID" value="KMM69936.1"/>
    <property type="molecule type" value="Genomic_DNA"/>
</dbReference>
<proteinExistence type="predicted"/>